<dbReference type="PROSITE" id="PS00211">
    <property type="entry name" value="ABC_TRANSPORTER_1"/>
    <property type="match status" value="1"/>
</dbReference>
<sequence length="308" mass="34705">MEELILQADHLVKNFGSFRVLDGISFSVPKGKIIGLLGPNGAGKTTTINILVGVTLQDGGTVKYFGKDFAKHRESCLQRINFTSSFNTLQGRISVAENLLVFARLYGVRNPQKKILELVRHFEIEDLLPHRFWDLSSGQKTRVNLVKSLINDPEIILMDEPTASLDPDIADKTLSLIEQLKKKRGLSLLYTSHNMQEITRICDEVIFLDAGKIVAHDTPLGLTKQVRVAQLQLAFEGSRETVERYLLSENQKFSFLHDYLVLIDTEEKLVPKIISQISEQGVEVTDIDIKKPTLEDIFLQIARGNYVS</sequence>
<dbReference type="PROSITE" id="PS50893">
    <property type="entry name" value="ABC_TRANSPORTER_2"/>
    <property type="match status" value="1"/>
</dbReference>
<comment type="similarity">
    <text evidence="1">Belongs to the ABC transporter superfamily.</text>
</comment>
<dbReference type="InterPro" id="IPR003593">
    <property type="entry name" value="AAA+_ATPase"/>
</dbReference>
<dbReference type="PANTHER" id="PTHR42711">
    <property type="entry name" value="ABC TRANSPORTER ATP-BINDING PROTEIN"/>
    <property type="match status" value="1"/>
</dbReference>
<evidence type="ECO:0000256" key="4">
    <source>
        <dbReference type="ARBA" id="ARBA00022840"/>
    </source>
</evidence>
<dbReference type="AlphaFoldDB" id="A0A1G2RSU7"/>
<dbReference type="GO" id="GO:0005524">
    <property type="term" value="F:ATP binding"/>
    <property type="evidence" value="ECO:0007669"/>
    <property type="project" value="UniProtKB-KW"/>
</dbReference>
<protein>
    <recommendedName>
        <fullName evidence="5">ABC transporter domain-containing protein</fullName>
    </recommendedName>
</protein>
<evidence type="ECO:0000313" key="6">
    <source>
        <dbReference type="EMBL" id="OHA75923.1"/>
    </source>
</evidence>
<gene>
    <name evidence="6" type="ORF">A3J30_00605</name>
</gene>
<keyword evidence="2" id="KW-0813">Transport</keyword>
<dbReference type="CDD" id="cd03230">
    <property type="entry name" value="ABC_DR_subfamily_A"/>
    <property type="match status" value="1"/>
</dbReference>
<dbReference type="InterPro" id="IPR017871">
    <property type="entry name" value="ABC_transporter-like_CS"/>
</dbReference>
<dbReference type="InterPro" id="IPR027417">
    <property type="entry name" value="P-loop_NTPase"/>
</dbReference>
<dbReference type="SMART" id="SM00382">
    <property type="entry name" value="AAA"/>
    <property type="match status" value="1"/>
</dbReference>
<evidence type="ECO:0000256" key="2">
    <source>
        <dbReference type="ARBA" id="ARBA00022448"/>
    </source>
</evidence>
<name>A0A1G2RSU7_9BACT</name>
<dbReference type="Proteomes" id="UP000178222">
    <property type="component" value="Unassembled WGS sequence"/>
</dbReference>
<dbReference type="PANTHER" id="PTHR42711:SF5">
    <property type="entry name" value="ABC TRANSPORTER ATP-BINDING PROTEIN NATA"/>
    <property type="match status" value="1"/>
</dbReference>
<evidence type="ECO:0000259" key="5">
    <source>
        <dbReference type="PROSITE" id="PS50893"/>
    </source>
</evidence>
<feature type="domain" description="ABC transporter" evidence="5">
    <location>
        <begin position="6"/>
        <end position="235"/>
    </location>
</feature>
<dbReference type="EMBL" id="MHUL01000047">
    <property type="protein sequence ID" value="OHA75923.1"/>
    <property type="molecule type" value="Genomic_DNA"/>
</dbReference>
<dbReference type="SUPFAM" id="SSF52540">
    <property type="entry name" value="P-loop containing nucleoside triphosphate hydrolases"/>
    <property type="match status" value="1"/>
</dbReference>
<evidence type="ECO:0000313" key="7">
    <source>
        <dbReference type="Proteomes" id="UP000178222"/>
    </source>
</evidence>
<organism evidence="6 7">
    <name type="scientific">Candidatus Wildermuthbacteria bacterium RIFCSPLOWO2_02_FULL_47_9c</name>
    <dbReference type="NCBI Taxonomy" id="1802466"/>
    <lineage>
        <taxon>Bacteria</taxon>
        <taxon>Candidatus Wildermuthiibacteriota</taxon>
    </lineage>
</organism>
<accession>A0A1G2RSU7</accession>
<reference evidence="6 7" key="1">
    <citation type="journal article" date="2016" name="Nat. Commun.">
        <title>Thousands of microbial genomes shed light on interconnected biogeochemical processes in an aquifer system.</title>
        <authorList>
            <person name="Anantharaman K."/>
            <person name="Brown C.T."/>
            <person name="Hug L.A."/>
            <person name="Sharon I."/>
            <person name="Castelle C.J."/>
            <person name="Probst A.J."/>
            <person name="Thomas B.C."/>
            <person name="Singh A."/>
            <person name="Wilkins M.J."/>
            <person name="Karaoz U."/>
            <person name="Brodie E.L."/>
            <person name="Williams K.H."/>
            <person name="Hubbard S.S."/>
            <person name="Banfield J.F."/>
        </authorList>
    </citation>
    <scope>NUCLEOTIDE SEQUENCE [LARGE SCALE GENOMIC DNA]</scope>
</reference>
<evidence type="ECO:0000256" key="1">
    <source>
        <dbReference type="ARBA" id="ARBA00005417"/>
    </source>
</evidence>
<dbReference type="Gene3D" id="3.40.50.300">
    <property type="entry name" value="P-loop containing nucleotide triphosphate hydrolases"/>
    <property type="match status" value="1"/>
</dbReference>
<dbReference type="Pfam" id="PF00005">
    <property type="entry name" value="ABC_tran"/>
    <property type="match status" value="1"/>
</dbReference>
<dbReference type="InterPro" id="IPR050763">
    <property type="entry name" value="ABC_transporter_ATP-binding"/>
</dbReference>
<comment type="caution">
    <text evidence="6">The sequence shown here is derived from an EMBL/GenBank/DDBJ whole genome shotgun (WGS) entry which is preliminary data.</text>
</comment>
<proteinExistence type="inferred from homology"/>
<keyword evidence="4" id="KW-0067">ATP-binding</keyword>
<dbReference type="InterPro" id="IPR003439">
    <property type="entry name" value="ABC_transporter-like_ATP-bd"/>
</dbReference>
<evidence type="ECO:0000256" key="3">
    <source>
        <dbReference type="ARBA" id="ARBA00022741"/>
    </source>
</evidence>
<dbReference type="GO" id="GO:0016887">
    <property type="term" value="F:ATP hydrolysis activity"/>
    <property type="evidence" value="ECO:0007669"/>
    <property type="project" value="InterPro"/>
</dbReference>
<keyword evidence="3" id="KW-0547">Nucleotide-binding</keyword>